<dbReference type="GO" id="GO:0006623">
    <property type="term" value="P:protein targeting to vacuole"/>
    <property type="evidence" value="ECO:0007669"/>
    <property type="project" value="TreeGrafter"/>
</dbReference>
<dbReference type="Pfam" id="PF15901">
    <property type="entry name" value="Sortilin_C"/>
    <property type="match status" value="1"/>
</dbReference>
<dbReference type="Gene3D" id="3.30.60.270">
    <property type="match status" value="1"/>
</dbReference>
<evidence type="ECO:0000256" key="5">
    <source>
        <dbReference type="SAM" id="MobiDB-lite"/>
    </source>
</evidence>
<keyword evidence="9" id="KW-1185">Reference proteome</keyword>
<dbReference type="CDD" id="cd15482">
    <property type="entry name" value="Sialidase_non-viral"/>
    <property type="match status" value="1"/>
</dbReference>
<dbReference type="OrthoDB" id="443634at2759"/>
<keyword evidence="4" id="KW-0325">Glycoprotein</keyword>
<protein>
    <submittedName>
        <fullName evidence="8">Sortilin</fullName>
    </submittedName>
</protein>
<dbReference type="InterPro" id="IPR031777">
    <property type="entry name" value="Sortilin_C"/>
</dbReference>
<dbReference type="Gene3D" id="2.130.10.10">
    <property type="entry name" value="YVTN repeat-like/Quinoprotein amine dehydrogenase"/>
    <property type="match status" value="1"/>
</dbReference>
<dbReference type="GO" id="GO:0005829">
    <property type="term" value="C:cytosol"/>
    <property type="evidence" value="ECO:0007669"/>
    <property type="project" value="GOC"/>
</dbReference>
<dbReference type="Proteomes" id="UP000620124">
    <property type="component" value="Unassembled WGS sequence"/>
</dbReference>
<dbReference type="InterPro" id="IPR031778">
    <property type="entry name" value="Sortilin_N"/>
</dbReference>
<feature type="transmembrane region" description="Helical" evidence="6">
    <location>
        <begin position="786"/>
        <end position="806"/>
    </location>
</feature>
<proteinExistence type="predicted"/>
<evidence type="ECO:0000256" key="3">
    <source>
        <dbReference type="ARBA" id="ARBA00023136"/>
    </source>
</evidence>
<dbReference type="SMART" id="SM00602">
    <property type="entry name" value="VPS10"/>
    <property type="match status" value="1"/>
</dbReference>
<dbReference type="GO" id="GO:0005794">
    <property type="term" value="C:Golgi apparatus"/>
    <property type="evidence" value="ECO:0007669"/>
    <property type="project" value="TreeGrafter"/>
</dbReference>
<dbReference type="GO" id="GO:0006896">
    <property type="term" value="P:Golgi to vacuole transport"/>
    <property type="evidence" value="ECO:0007669"/>
    <property type="project" value="TreeGrafter"/>
</dbReference>
<dbReference type="GO" id="GO:0016020">
    <property type="term" value="C:membrane"/>
    <property type="evidence" value="ECO:0007669"/>
    <property type="project" value="UniProtKB-SubCell"/>
</dbReference>
<evidence type="ECO:0000259" key="7">
    <source>
        <dbReference type="SMART" id="SM00602"/>
    </source>
</evidence>
<dbReference type="InterPro" id="IPR050310">
    <property type="entry name" value="VPS10-sortilin"/>
</dbReference>
<comment type="subcellular location">
    <subcellularLocation>
        <location evidence="1">Membrane</location>
    </subcellularLocation>
</comment>
<evidence type="ECO:0000313" key="8">
    <source>
        <dbReference type="EMBL" id="KAF7333876.1"/>
    </source>
</evidence>
<dbReference type="SUPFAM" id="SSF110296">
    <property type="entry name" value="Oligoxyloglucan reducing end-specific cellobiohydrolase"/>
    <property type="match status" value="1"/>
</dbReference>
<keyword evidence="3 6" id="KW-0472">Membrane</keyword>
<accession>A0A8H6X473</accession>
<sequence length="876" mass="98324">MTEASSLHRRLTTTVFLLFIVLPYKLFAMAQDHSITVLSSLSKPLISFRDSDDVVPYSSMGPSGYLKIPGHGCNSGAKDRPGSESCLPGSSPIPIYNTRSKPRSRDKSGGYHPPKLPISQFYCSTGLLSGLIGKYTIIHESPELNEYLQAILVRLVDNSIWRSNDEGYTWTRLFPEESFLAFYRHTYAPGRAYLITRTNKFYATTDSGRTWHLYFAPTPPNTFRAQILRFHPDSDKLLWTGNKDCDDLLSPNCHAETQYSRNNGRIWTFVENYVVNCAWEADIALGADPTAIVCESYRDKTGNQRYFQSNNPLALVHGPSFFSNKRKFFDRVVGFAKFAEFWVVAEKLLPEKHSLELRVSTLGGPFVAALFPAGMHPESHAYTVLESLTGSLFVHMTTSEPPHPYWGQILKSDSNGTNFVISIDNVNRDDRGFVDFEKIIGLEGVALANVVADPQEAVLTGKKVLQTRITHNDGGVWGPLIPPWKDSRGDEYNCKTTSCALHLHGYTMRSTPEAGYSRSAIIGVLIAVGNVGESLAPYDQCDTFLSRDAGLTWEEIRKGPHVWQLGDSGGILVMAAENTATDHILFSINEGLTWRDYQFTDKKMRIRSILTVPSATTRRFILIGEIPYSSGSTVSYLDFSHLASKQCIIDTEGPGHGDFELWIPTNGHQMLFGRTTLYHRRVREANCTVGDQPIHSPIIGQSRICTEFDFECEFNHVKNETDQCARIPGPPLAPSGSCTMGKKYWYERAYRKISYSSCEGGETLDQRIDAQHPCPRDESTQHQNSLLFLAALWLIILVLFVGYLAYSSCLSLRSVYLPEDSTPDQATSGTLDRVMSIPLFFIRLAGDAWAWTAYRVRGVFRKREGEIHLPMDEEEQ</sequence>
<name>A0A8H6X473_9AGAR</name>
<keyword evidence="6" id="KW-0812">Transmembrane</keyword>
<dbReference type="Pfam" id="PF15902">
    <property type="entry name" value="Sortilin-Vps10"/>
    <property type="match status" value="1"/>
</dbReference>
<evidence type="ECO:0000313" key="9">
    <source>
        <dbReference type="Proteomes" id="UP000620124"/>
    </source>
</evidence>
<dbReference type="PANTHER" id="PTHR12106:SF27">
    <property type="entry name" value="SORTILIN-RELATED RECEPTOR"/>
    <property type="match status" value="1"/>
</dbReference>
<dbReference type="InterPro" id="IPR015943">
    <property type="entry name" value="WD40/YVTN_repeat-like_dom_sf"/>
</dbReference>
<dbReference type="GO" id="GO:0006895">
    <property type="term" value="P:Golgi to endosome transport"/>
    <property type="evidence" value="ECO:0007669"/>
    <property type="project" value="TreeGrafter"/>
</dbReference>
<comment type="caution">
    <text evidence="8">The sequence shown here is derived from an EMBL/GenBank/DDBJ whole genome shotgun (WGS) entry which is preliminary data.</text>
</comment>
<feature type="domain" description="VPS10" evidence="7">
    <location>
        <begin position="149"/>
        <end position="779"/>
    </location>
</feature>
<reference evidence="8" key="1">
    <citation type="submission" date="2020-05" db="EMBL/GenBank/DDBJ databases">
        <title>Mycena genomes resolve the evolution of fungal bioluminescence.</title>
        <authorList>
            <person name="Tsai I.J."/>
        </authorList>
    </citation>
    <scope>NUCLEOTIDE SEQUENCE</scope>
    <source>
        <strain evidence="8">CCC161011</strain>
    </source>
</reference>
<dbReference type="InterPro" id="IPR006581">
    <property type="entry name" value="VPS10"/>
</dbReference>
<dbReference type="AlphaFoldDB" id="A0A8H6X473"/>
<feature type="region of interest" description="Disordered" evidence="5">
    <location>
        <begin position="75"/>
        <end position="113"/>
    </location>
</feature>
<evidence type="ECO:0000256" key="6">
    <source>
        <dbReference type="SAM" id="Phobius"/>
    </source>
</evidence>
<evidence type="ECO:0000256" key="4">
    <source>
        <dbReference type="ARBA" id="ARBA00023180"/>
    </source>
</evidence>
<evidence type="ECO:0000256" key="2">
    <source>
        <dbReference type="ARBA" id="ARBA00022737"/>
    </source>
</evidence>
<evidence type="ECO:0000256" key="1">
    <source>
        <dbReference type="ARBA" id="ARBA00004370"/>
    </source>
</evidence>
<keyword evidence="6" id="KW-1133">Transmembrane helix</keyword>
<organism evidence="8 9">
    <name type="scientific">Mycena venus</name>
    <dbReference type="NCBI Taxonomy" id="2733690"/>
    <lineage>
        <taxon>Eukaryota</taxon>
        <taxon>Fungi</taxon>
        <taxon>Dikarya</taxon>
        <taxon>Basidiomycota</taxon>
        <taxon>Agaricomycotina</taxon>
        <taxon>Agaricomycetes</taxon>
        <taxon>Agaricomycetidae</taxon>
        <taxon>Agaricales</taxon>
        <taxon>Marasmiineae</taxon>
        <taxon>Mycenaceae</taxon>
        <taxon>Mycena</taxon>
    </lineage>
</organism>
<keyword evidence="2" id="KW-0677">Repeat</keyword>
<dbReference type="EMBL" id="JACAZI010000028">
    <property type="protein sequence ID" value="KAF7333876.1"/>
    <property type="molecule type" value="Genomic_DNA"/>
</dbReference>
<dbReference type="PANTHER" id="PTHR12106">
    <property type="entry name" value="SORTILIN RELATED"/>
    <property type="match status" value="1"/>
</dbReference>
<gene>
    <name evidence="8" type="ORF">MVEN_02344700</name>
</gene>